<dbReference type="Gramene" id="Pp3c15_24290V3.11">
    <property type="protein sequence ID" value="Pp3c15_24290V3.11"/>
    <property type="gene ID" value="Pp3c15_24290"/>
</dbReference>
<evidence type="ECO:0000313" key="6">
    <source>
        <dbReference type="Proteomes" id="UP000006727"/>
    </source>
</evidence>
<dbReference type="GO" id="GO:0008168">
    <property type="term" value="F:methyltransferase activity"/>
    <property type="evidence" value="ECO:0007669"/>
    <property type="project" value="UniProtKB-KW"/>
</dbReference>
<dbReference type="PANTHER" id="PTHR12176">
    <property type="entry name" value="SAM-DEPENDENT METHYLTRANSFERASE SUPERFAMILY PROTEIN"/>
    <property type="match status" value="1"/>
</dbReference>
<dbReference type="Proteomes" id="UP000006727">
    <property type="component" value="Chromosome 15"/>
</dbReference>
<keyword evidence="6" id="KW-1185">Reference proteome</keyword>
<dbReference type="AlphaFoldDB" id="A0A2K1JEF8"/>
<reference evidence="5" key="3">
    <citation type="submission" date="2020-12" db="UniProtKB">
        <authorList>
            <consortium name="EnsemblPlants"/>
        </authorList>
    </citation>
    <scope>IDENTIFICATION</scope>
</reference>
<organism evidence="4">
    <name type="scientific">Physcomitrium patens</name>
    <name type="common">Spreading-leaved earth moss</name>
    <name type="synonym">Physcomitrella patens</name>
    <dbReference type="NCBI Taxonomy" id="3218"/>
    <lineage>
        <taxon>Eukaryota</taxon>
        <taxon>Viridiplantae</taxon>
        <taxon>Streptophyta</taxon>
        <taxon>Embryophyta</taxon>
        <taxon>Bryophyta</taxon>
        <taxon>Bryophytina</taxon>
        <taxon>Bryopsida</taxon>
        <taxon>Funariidae</taxon>
        <taxon>Funariales</taxon>
        <taxon>Funariaceae</taxon>
        <taxon>Physcomitrium</taxon>
    </lineage>
</organism>
<reference evidence="4 6" key="2">
    <citation type="journal article" date="2018" name="Plant J.">
        <title>The Physcomitrella patens chromosome-scale assembly reveals moss genome structure and evolution.</title>
        <authorList>
            <person name="Lang D."/>
            <person name="Ullrich K.K."/>
            <person name="Murat F."/>
            <person name="Fuchs J."/>
            <person name="Jenkins J."/>
            <person name="Haas F.B."/>
            <person name="Piednoel M."/>
            <person name="Gundlach H."/>
            <person name="Van Bel M."/>
            <person name="Meyberg R."/>
            <person name="Vives C."/>
            <person name="Morata J."/>
            <person name="Symeonidi A."/>
            <person name="Hiss M."/>
            <person name="Muchero W."/>
            <person name="Kamisugi Y."/>
            <person name="Saleh O."/>
            <person name="Blanc G."/>
            <person name="Decker E.L."/>
            <person name="van Gessel N."/>
            <person name="Grimwood J."/>
            <person name="Hayes R.D."/>
            <person name="Graham S.W."/>
            <person name="Gunter L.E."/>
            <person name="McDaniel S.F."/>
            <person name="Hoernstein S.N.W."/>
            <person name="Larsson A."/>
            <person name="Li F.W."/>
            <person name="Perroud P.F."/>
            <person name="Phillips J."/>
            <person name="Ranjan P."/>
            <person name="Rokshar D.S."/>
            <person name="Rothfels C.J."/>
            <person name="Schneider L."/>
            <person name="Shu S."/>
            <person name="Stevenson D.W."/>
            <person name="Thummler F."/>
            <person name="Tillich M."/>
            <person name="Villarreal Aguilar J.C."/>
            <person name="Widiez T."/>
            <person name="Wong G.K."/>
            <person name="Wymore A."/>
            <person name="Zhang Y."/>
            <person name="Zimmer A.D."/>
            <person name="Quatrano R.S."/>
            <person name="Mayer K.F.X."/>
            <person name="Goodstein D."/>
            <person name="Casacuberta J.M."/>
            <person name="Vandepoele K."/>
            <person name="Reski R."/>
            <person name="Cuming A.C."/>
            <person name="Tuskan G.A."/>
            <person name="Maumus F."/>
            <person name="Salse J."/>
            <person name="Schmutz J."/>
            <person name="Rensing S.A."/>
        </authorList>
    </citation>
    <scope>NUCLEOTIDE SEQUENCE [LARGE SCALE GENOMIC DNA]</scope>
    <source>
        <strain evidence="5 6">cv. Gransden 2004</strain>
    </source>
</reference>
<proteinExistence type="inferred from homology"/>
<evidence type="ECO:0000256" key="3">
    <source>
        <dbReference type="ARBA" id="ARBA00022679"/>
    </source>
</evidence>
<dbReference type="Gene3D" id="3.40.50.150">
    <property type="entry name" value="Vaccinia Virus protein VP39"/>
    <property type="match status" value="1"/>
</dbReference>
<dbReference type="EnsemblPlants" id="Pp3c15_24290V3.1">
    <property type="protein sequence ID" value="Pp3c15_24290V3.1"/>
    <property type="gene ID" value="Pp3c15_24290"/>
</dbReference>
<keyword evidence="2" id="KW-0489">Methyltransferase</keyword>
<dbReference type="GO" id="GO:0032259">
    <property type="term" value="P:methylation"/>
    <property type="evidence" value="ECO:0007669"/>
    <property type="project" value="UniProtKB-KW"/>
</dbReference>
<dbReference type="InterPro" id="IPR029063">
    <property type="entry name" value="SAM-dependent_MTases_sf"/>
</dbReference>
<dbReference type="PANTHER" id="PTHR12176:SF56">
    <property type="entry name" value="OS04G0510700 PROTEIN"/>
    <property type="match status" value="1"/>
</dbReference>
<evidence type="ECO:0000313" key="4">
    <source>
        <dbReference type="EMBL" id="PNR39916.1"/>
    </source>
</evidence>
<evidence type="ECO:0000256" key="1">
    <source>
        <dbReference type="ARBA" id="ARBA00008361"/>
    </source>
</evidence>
<dbReference type="PaxDb" id="3218-PP1S66_223V6.1"/>
<gene>
    <name evidence="5" type="primary">LOC112292434</name>
    <name evidence="4" type="ORF">PHYPA_020196</name>
</gene>
<evidence type="ECO:0000313" key="5">
    <source>
        <dbReference type="EnsemblPlants" id="Pp3c15_24290V3.1"/>
    </source>
</evidence>
<dbReference type="SUPFAM" id="SSF53335">
    <property type="entry name" value="S-adenosyl-L-methionine-dependent methyltransferases"/>
    <property type="match status" value="1"/>
</dbReference>
<evidence type="ECO:0000256" key="2">
    <source>
        <dbReference type="ARBA" id="ARBA00022603"/>
    </source>
</evidence>
<dbReference type="EMBL" id="ABEU02000015">
    <property type="protein sequence ID" value="PNR39916.1"/>
    <property type="molecule type" value="Genomic_DNA"/>
</dbReference>
<evidence type="ECO:0008006" key="7">
    <source>
        <dbReference type="Google" id="ProtNLM"/>
    </source>
</evidence>
<name>A0A2K1JEF8_PHYPA</name>
<dbReference type="EnsemblPlants" id="Pp3c15_24290V3.11">
    <property type="protein sequence ID" value="Pp3c15_24290V3.11"/>
    <property type="gene ID" value="Pp3c15_24290"/>
</dbReference>
<reference evidence="4 6" key="1">
    <citation type="journal article" date="2008" name="Science">
        <title>The Physcomitrella genome reveals evolutionary insights into the conquest of land by plants.</title>
        <authorList>
            <person name="Rensing S."/>
            <person name="Lang D."/>
            <person name="Zimmer A."/>
            <person name="Terry A."/>
            <person name="Salamov A."/>
            <person name="Shapiro H."/>
            <person name="Nishiyama T."/>
            <person name="Perroud P.-F."/>
            <person name="Lindquist E."/>
            <person name="Kamisugi Y."/>
            <person name="Tanahashi T."/>
            <person name="Sakakibara K."/>
            <person name="Fujita T."/>
            <person name="Oishi K."/>
            <person name="Shin-I T."/>
            <person name="Kuroki Y."/>
            <person name="Toyoda A."/>
            <person name="Suzuki Y."/>
            <person name="Hashimoto A."/>
            <person name="Yamaguchi K."/>
            <person name="Sugano A."/>
            <person name="Kohara Y."/>
            <person name="Fujiyama A."/>
            <person name="Anterola A."/>
            <person name="Aoki S."/>
            <person name="Ashton N."/>
            <person name="Barbazuk W.B."/>
            <person name="Barker E."/>
            <person name="Bennetzen J."/>
            <person name="Bezanilla M."/>
            <person name="Blankenship R."/>
            <person name="Cho S.H."/>
            <person name="Dutcher S."/>
            <person name="Estelle M."/>
            <person name="Fawcett J.A."/>
            <person name="Gundlach H."/>
            <person name="Hanada K."/>
            <person name="Heyl A."/>
            <person name="Hicks K.A."/>
            <person name="Hugh J."/>
            <person name="Lohr M."/>
            <person name="Mayer K."/>
            <person name="Melkozernov A."/>
            <person name="Murata T."/>
            <person name="Nelson D."/>
            <person name="Pils B."/>
            <person name="Prigge M."/>
            <person name="Reiss B."/>
            <person name="Renner T."/>
            <person name="Rombauts S."/>
            <person name="Rushton P."/>
            <person name="Sanderfoot A."/>
            <person name="Schween G."/>
            <person name="Shiu S.-H."/>
            <person name="Stueber K."/>
            <person name="Theodoulou F.L."/>
            <person name="Tu H."/>
            <person name="Van de Peer Y."/>
            <person name="Verrier P.J."/>
            <person name="Waters E."/>
            <person name="Wood A."/>
            <person name="Yang L."/>
            <person name="Cove D."/>
            <person name="Cuming A."/>
            <person name="Hasebe M."/>
            <person name="Lucas S."/>
            <person name="Mishler D.B."/>
            <person name="Reski R."/>
            <person name="Grigoriev I."/>
            <person name="Quatrano R.S."/>
            <person name="Boore J.L."/>
        </authorList>
    </citation>
    <scope>NUCLEOTIDE SEQUENCE [LARGE SCALE GENOMIC DNA]</scope>
    <source>
        <strain evidence="5 6">cv. Gransden 2004</strain>
    </source>
</reference>
<keyword evidence="3" id="KW-0808">Transferase</keyword>
<protein>
    <recommendedName>
        <fullName evidence="7">PABS domain-containing protein</fullName>
    </recommendedName>
</protein>
<accession>A0A2K1JEF8</accession>
<sequence>MAMETTQTLVLQSCLSVWRMPGISKYVWPNVGHGFRLLQSSERLDVAVGIRGLSARAENHARVSKETAMYQLAMRRVRESQSISCGRDVESRHVLRPSLRGTPYSFFPGTAEMLVSVYRRNVVELRRGVRTAAWLRRQKEEGDWQFSPEWWGTQGGSWGRNAGETVFESLSTMGNGVISVTAHPASTPIPEEWAVVEKELQERQASRGHGQFKVLGYEWRVLRFNSITRQSVAKVMAVTNDQPPTEVFLVQQPNCIAFEYVKSMLSVGLSTISLAGYNLDQVTHRTRNMRILCVGLGGGSLPLFLAHNLPGATLDVVEIDGSVIEAAVETMGFPPCEIHRLQANVSSHGLETRNQIRSNVPGGHLNAGHEYAINQEVLWGGLLNRVTVYEADGEHFVEDLVQKRFNEERLSRQYYDLVFVDAFDGEDVVPTKLWTRDGAFLKNLNKLLHPKHGTVVVNLHTDSPPPSILEKVTGQYRSGFDPSLSQGRKIQEACCTYRDVLLPPETGTGPTAGLAFTVAVPSQGNISLVVSRGLSIQSHLDSQSQNQQSAQEKQMFVEKLQAESKYVQKVLNTRLDFFKRVSRGFQVVQGRVSPAKVLQ</sequence>
<dbReference type="OMA" id="MIFIDAY"/>
<dbReference type="RefSeq" id="XP_024396680.1">
    <property type="nucleotide sequence ID" value="XM_024540912.2"/>
</dbReference>
<dbReference type="InterPro" id="IPR051419">
    <property type="entry name" value="Lys/N-term_MeTrsfase_sf"/>
</dbReference>
<dbReference type="Gramene" id="Pp3c15_24290V3.12">
    <property type="protein sequence ID" value="Pp3c15_24290V3.12"/>
    <property type="gene ID" value="Pp3c15_24290"/>
</dbReference>
<comment type="similarity">
    <text evidence="1">Belongs to the methyltransferase superfamily.</text>
</comment>
<dbReference type="EnsemblPlants" id="Pp3c15_24290V3.12">
    <property type="protein sequence ID" value="Pp3c15_24290V3.12"/>
    <property type="gene ID" value="Pp3c15_24290"/>
</dbReference>
<dbReference type="GeneID" id="112292434"/>
<dbReference type="Gramene" id="Pp3c15_24290V3.1">
    <property type="protein sequence ID" value="Pp3c15_24290V3.1"/>
    <property type="gene ID" value="Pp3c15_24290"/>
</dbReference>